<proteinExistence type="predicted"/>
<sequence length="174" mass="18897">RTTDSSTGGGYGHTAPPPREPDPLDRAFAAVRPGDCLNVHDDGFGKWSKNAPIPVPCGWLTAYVRVTEVTDFDRCESGGGRTSWTHRNDDLTRTVLCLARQFRTGQCFLASAKDRLPNTANLMTIWDCNATKVPVRYNFIMRITSVGSGTVGNCGLDYSWETHGGRGTICAAVA</sequence>
<feature type="region of interest" description="Disordered" evidence="1">
    <location>
        <begin position="1"/>
        <end position="23"/>
    </location>
</feature>
<comment type="caution">
    <text evidence="2">The sequence shown here is derived from an EMBL/GenBank/DDBJ whole genome shotgun (WGS) entry which is preliminary data.</text>
</comment>
<evidence type="ECO:0000313" key="3">
    <source>
        <dbReference type="Proteomes" id="UP000766698"/>
    </source>
</evidence>
<dbReference type="EMBL" id="WMLF01000535">
    <property type="protein sequence ID" value="MBB1246568.1"/>
    <property type="molecule type" value="Genomic_DNA"/>
</dbReference>
<evidence type="ECO:0000313" key="2">
    <source>
        <dbReference type="EMBL" id="MBB1246568.1"/>
    </source>
</evidence>
<gene>
    <name evidence="2" type="ORF">GL263_23900</name>
</gene>
<keyword evidence="3" id="KW-1185">Reference proteome</keyword>
<feature type="non-terminal residue" evidence="2">
    <location>
        <position position="1"/>
    </location>
</feature>
<reference evidence="3" key="1">
    <citation type="journal article" date="2020" name="Syst. Appl. Microbiol.">
        <title>Streptomyces alkaliterrae sp. nov., isolated from an alkaline soil, and emended descriptions of Streptomyces alkaliphilus, Streptomyces calidiresistens and Streptomyces durbertensis.</title>
        <authorList>
            <person name="Swiecimska M."/>
            <person name="Golinska P."/>
            <person name="Nouioui I."/>
            <person name="Wypij M."/>
            <person name="Rai M."/>
            <person name="Sangal V."/>
            <person name="Goodfellow M."/>
        </authorList>
    </citation>
    <scope>NUCLEOTIDE SEQUENCE [LARGE SCALE GENOMIC DNA]</scope>
    <source>
        <strain evidence="3">DSM 104538</strain>
    </source>
</reference>
<name>A0ABR6EN77_9ACTN</name>
<evidence type="ECO:0000256" key="1">
    <source>
        <dbReference type="SAM" id="MobiDB-lite"/>
    </source>
</evidence>
<protein>
    <submittedName>
        <fullName evidence="2">Uncharacterized protein</fullName>
    </submittedName>
</protein>
<accession>A0ABR6EN77</accession>
<organism evidence="2 3">
    <name type="scientific">Streptomyces durbertensis</name>
    <dbReference type="NCBI Taxonomy" id="2448886"/>
    <lineage>
        <taxon>Bacteria</taxon>
        <taxon>Bacillati</taxon>
        <taxon>Actinomycetota</taxon>
        <taxon>Actinomycetes</taxon>
        <taxon>Kitasatosporales</taxon>
        <taxon>Streptomycetaceae</taxon>
        <taxon>Streptomyces</taxon>
    </lineage>
</organism>
<dbReference type="Proteomes" id="UP000766698">
    <property type="component" value="Unassembled WGS sequence"/>
</dbReference>